<dbReference type="Gene3D" id="3.40.190.10">
    <property type="entry name" value="Periplasmic binding protein-like II"/>
    <property type="match status" value="2"/>
</dbReference>
<dbReference type="Gene3D" id="3.30.160.40">
    <property type="entry name" value="Porphobilinogen deaminase, C-terminal domain"/>
    <property type="match status" value="1"/>
</dbReference>
<comment type="cofactor">
    <cofactor evidence="7">
        <name>dipyrromethane</name>
        <dbReference type="ChEBI" id="CHEBI:60342"/>
    </cofactor>
    <text evidence="7">Binds 1 dipyrromethane group covalently.</text>
</comment>
<dbReference type="SUPFAM" id="SSF54782">
    <property type="entry name" value="Porphobilinogen deaminase (hydroxymethylbilane synthase), C-terminal domain"/>
    <property type="match status" value="1"/>
</dbReference>
<comment type="caution">
    <text evidence="10">The sequence shown here is derived from an EMBL/GenBank/DDBJ whole genome shotgun (WGS) entry which is preliminary data.</text>
</comment>
<evidence type="ECO:0000313" key="10">
    <source>
        <dbReference type="EMBL" id="OBY12080.1"/>
    </source>
</evidence>
<evidence type="ECO:0000256" key="5">
    <source>
        <dbReference type="ARBA" id="ARBA00023244"/>
    </source>
</evidence>
<reference evidence="10 11" key="1">
    <citation type="submission" date="2016-06" db="EMBL/GenBank/DDBJ databases">
        <authorList>
            <person name="Kjaerup R.B."/>
            <person name="Dalgaard T.S."/>
            <person name="Juul-Madsen H.R."/>
        </authorList>
    </citation>
    <scope>NUCLEOTIDE SEQUENCE [LARGE SCALE GENOMIC DNA]</scope>
    <source>
        <strain evidence="10 11">373-A1</strain>
    </source>
</reference>
<comment type="similarity">
    <text evidence="2 7">Belongs to the HMBS family.</text>
</comment>
<evidence type="ECO:0000256" key="6">
    <source>
        <dbReference type="ARBA" id="ARBA00048169"/>
    </source>
</evidence>
<comment type="subunit">
    <text evidence="3 7">Monomer.</text>
</comment>
<evidence type="ECO:0000313" key="11">
    <source>
        <dbReference type="Proteomes" id="UP000092714"/>
    </source>
</evidence>
<dbReference type="GO" id="GO:0006782">
    <property type="term" value="P:protoporphyrinogen IX biosynthetic process"/>
    <property type="evidence" value="ECO:0007669"/>
    <property type="project" value="UniProtKB-UniRule"/>
</dbReference>
<dbReference type="FunFam" id="3.40.190.10:FF:000005">
    <property type="entry name" value="Porphobilinogen deaminase"/>
    <property type="match status" value="1"/>
</dbReference>
<gene>
    <name evidence="7" type="primary">hemC</name>
    <name evidence="10" type="ORF">CP373A1_00335</name>
</gene>
<comment type="function">
    <text evidence="1 7">Tetrapolymerization of the monopyrrole PBG into the hydroxymethylbilane pre-uroporphyrinogen in several discrete steps.</text>
</comment>
<evidence type="ECO:0000256" key="3">
    <source>
        <dbReference type="ARBA" id="ARBA00011245"/>
    </source>
</evidence>
<dbReference type="CDD" id="cd13647">
    <property type="entry name" value="PBP2_PBGD_2"/>
    <property type="match status" value="1"/>
</dbReference>
<dbReference type="PIRSF" id="PIRSF001438">
    <property type="entry name" value="4pyrrol_synth_OHMeBilane_synth"/>
    <property type="match status" value="1"/>
</dbReference>
<organism evidence="10 11">
    <name type="scientific">Clostridium paraputrificum</name>
    <dbReference type="NCBI Taxonomy" id="29363"/>
    <lineage>
        <taxon>Bacteria</taxon>
        <taxon>Bacillati</taxon>
        <taxon>Bacillota</taxon>
        <taxon>Clostridia</taxon>
        <taxon>Eubacteriales</taxon>
        <taxon>Clostridiaceae</taxon>
        <taxon>Clostridium</taxon>
    </lineage>
</organism>
<feature type="modified residue" description="S-(dipyrrolylmethanemethyl)cysteine" evidence="7">
    <location>
        <position position="237"/>
    </location>
</feature>
<dbReference type="PRINTS" id="PR00151">
    <property type="entry name" value="PORPHBDMNASE"/>
</dbReference>
<dbReference type="HAMAP" id="MF_00260">
    <property type="entry name" value="Porphobil_deam"/>
    <property type="match status" value="1"/>
</dbReference>
<evidence type="ECO:0000256" key="4">
    <source>
        <dbReference type="ARBA" id="ARBA00022679"/>
    </source>
</evidence>
<feature type="domain" description="Porphobilinogen deaminase C-terminal" evidence="9">
    <location>
        <begin position="221"/>
        <end position="288"/>
    </location>
</feature>
<dbReference type="PANTHER" id="PTHR11557:SF0">
    <property type="entry name" value="PORPHOBILINOGEN DEAMINASE"/>
    <property type="match status" value="1"/>
</dbReference>
<evidence type="ECO:0000259" key="8">
    <source>
        <dbReference type="Pfam" id="PF01379"/>
    </source>
</evidence>
<dbReference type="eggNOG" id="COG0181">
    <property type="taxonomic scope" value="Bacteria"/>
</dbReference>
<dbReference type="InterPro" id="IPR022419">
    <property type="entry name" value="Porphobilin_deaminase_cofac_BS"/>
</dbReference>
<dbReference type="GO" id="GO:0004418">
    <property type="term" value="F:hydroxymethylbilane synthase activity"/>
    <property type="evidence" value="ECO:0007669"/>
    <property type="project" value="UniProtKB-UniRule"/>
</dbReference>
<keyword evidence="4 7" id="KW-0808">Transferase</keyword>
<dbReference type="Pfam" id="PF01379">
    <property type="entry name" value="Porphobil_deam"/>
    <property type="match status" value="1"/>
</dbReference>
<dbReference type="InterPro" id="IPR000860">
    <property type="entry name" value="HemC"/>
</dbReference>
<dbReference type="AlphaFoldDB" id="A0A174W9W2"/>
<dbReference type="SUPFAM" id="SSF53850">
    <property type="entry name" value="Periplasmic binding protein-like II"/>
    <property type="match status" value="1"/>
</dbReference>
<dbReference type="GeneID" id="42777229"/>
<comment type="catalytic activity">
    <reaction evidence="6 7">
        <text>4 porphobilinogen + H2O = hydroxymethylbilane + 4 NH4(+)</text>
        <dbReference type="Rhea" id="RHEA:13185"/>
        <dbReference type="ChEBI" id="CHEBI:15377"/>
        <dbReference type="ChEBI" id="CHEBI:28938"/>
        <dbReference type="ChEBI" id="CHEBI:57845"/>
        <dbReference type="ChEBI" id="CHEBI:58126"/>
        <dbReference type="EC" id="2.5.1.61"/>
    </reaction>
</comment>
<dbReference type="NCBIfam" id="TIGR00212">
    <property type="entry name" value="hemC"/>
    <property type="match status" value="1"/>
</dbReference>
<evidence type="ECO:0000256" key="2">
    <source>
        <dbReference type="ARBA" id="ARBA00005638"/>
    </source>
</evidence>
<dbReference type="Proteomes" id="UP000092714">
    <property type="component" value="Unassembled WGS sequence"/>
</dbReference>
<evidence type="ECO:0000256" key="1">
    <source>
        <dbReference type="ARBA" id="ARBA00002869"/>
    </source>
</evidence>
<dbReference type="OrthoDB" id="9810298at2"/>
<dbReference type="InterPro" id="IPR022418">
    <property type="entry name" value="Porphobilinogen_deaminase_C"/>
</dbReference>
<dbReference type="EC" id="2.5.1.61" evidence="7"/>
<dbReference type="InterPro" id="IPR022417">
    <property type="entry name" value="Porphobilin_deaminase_N"/>
</dbReference>
<accession>A0A174W9W2</accession>
<dbReference type="PROSITE" id="PS00533">
    <property type="entry name" value="PORPHOBILINOGEN_DEAM"/>
    <property type="match status" value="1"/>
</dbReference>
<keyword evidence="5 7" id="KW-0627">Porphyrin biosynthesis</keyword>
<evidence type="ECO:0000256" key="7">
    <source>
        <dbReference type="HAMAP-Rule" id="MF_00260"/>
    </source>
</evidence>
<protein>
    <recommendedName>
        <fullName evidence="7">Porphobilinogen deaminase</fullName>
        <shortName evidence="7">PBG</shortName>
        <ecNumber evidence="7">2.5.1.61</ecNumber>
    </recommendedName>
    <alternativeName>
        <fullName evidence="7">Hydroxymethylbilane synthase</fullName>
        <shortName evidence="7">HMBS</shortName>
    </alternativeName>
    <alternativeName>
        <fullName evidence="7">Pre-uroporphyrinogen synthase</fullName>
    </alternativeName>
</protein>
<dbReference type="GO" id="GO:0005737">
    <property type="term" value="C:cytoplasm"/>
    <property type="evidence" value="ECO:0007669"/>
    <property type="project" value="UniProtKB-UniRule"/>
</dbReference>
<dbReference type="EMBL" id="MAPZ01000009">
    <property type="protein sequence ID" value="OBY12080.1"/>
    <property type="molecule type" value="Genomic_DNA"/>
</dbReference>
<name>A0A174W9W2_9CLOT</name>
<dbReference type="RefSeq" id="WP_027099380.1">
    <property type="nucleotide sequence ID" value="NZ_CABHIH010000001.1"/>
</dbReference>
<feature type="domain" description="Porphobilinogen deaminase N-terminal" evidence="8">
    <location>
        <begin position="3"/>
        <end position="206"/>
    </location>
</feature>
<proteinExistence type="inferred from homology"/>
<comment type="miscellaneous">
    <text evidence="7">The porphobilinogen subunits are added to the dipyrromethane group.</text>
</comment>
<dbReference type="InterPro" id="IPR036803">
    <property type="entry name" value="Porphobilinogen_deaminase_C_sf"/>
</dbReference>
<dbReference type="Pfam" id="PF03900">
    <property type="entry name" value="Porphobil_deamC"/>
    <property type="match status" value="1"/>
</dbReference>
<sequence>MSLIIATRKSKLAQVQTERVMELLKEQQNIDSEKLLVVTEGDKRLDVTLDKIGGKGLFTKEIEIALIEGKADGAVHSMKDVPFQLAEEFELVAMPEREDVRDAFISRKGINFSELRQGAKIGTSSNRRAALLKEIRSDLEIVPIRGNVQTRLKKMEEQELDGIILASAGLKRLGMEEIITDYFDPNIFIPAIGQGALGIECLKNSKNKEYFKALDNKMVRLEVEAERSFMKALNGDCHSLIGAYSIIEGSKIYMIGTYMVNGKIIKKDIDGSIEENIELGKRLAEKVLSCGR</sequence>
<evidence type="ECO:0000259" key="9">
    <source>
        <dbReference type="Pfam" id="PF03900"/>
    </source>
</evidence>
<keyword evidence="11" id="KW-1185">Reference proteome</keyword>
<dbReference type="PANTHER" id="PTHR11557">
    <property type="entry name" value="PORPHOBILINOGEN DEAMINASE"/>
    <property type="match status" value="1"/>
</dbReference>